<dbReference type="eggNOG" id="COG3462">
    <property type="taxonomic scope" value="Bacteria"/>
</dbReference>
<keyword evidence="1" id="KW-0472">Membrane</keyword>
<protein>
    <recommendedName>
        <fullName evidence="2">SHOCT domain-containing protein</fullName>
    </recommendedName>
</protein>
<evidence type="ECO:0000256" key="1">
    <source>
        <dbReference type="SAM" id="Phobius"/>
    </source>
</evidence>
<sequence length="65" mass="7479">MGDYGMSGFGMWLGWLIPLLFIGALIYFMNANKKKDLSARDILDQRYAKGEISEEEYKAKRDAIK</sequence>
<evidence type="ECO:0000313" key="3">
    <source>
        <dbReference type="EMBL" id="EQB34303.1"/>
    </source>
</evidence>
<dbReference type="PATRIC" id="fig|1172190.3.peg.2205"/>
<evidence type="ECO:0000259" key="2">
    <source>
        <dbReference type="Pfam" id="PF09851"/>
    </source>
</evidence>
<accession>T0KLQ2</accession>
<keyword evidence="4" id="KW-1185">Reference proteome</keyword>
<keyword evidence="1" id="KW-0812">Transmembrane</keyword>
<organism evidence="3 4">
    <name type="scientific">Sulfurimonas hongkongensis</name>
    <dbReference type="NCBI Taxonomy" id="1172190"/>
    <lineage>
        <taxon>Bacteria</taxon>
        <taxon>Pseudomonadati</taxon>
        <taxon>Campylobacterota</taxon>
        <taxon>Epsilonproteobacteria</taxon>
        <taxon>Campylobacterales</taxon>
        <taxon>Sulfurimonadaceae</taxon>
        <taxon>Sulfurimonas</taxon>
    </lineage>
</organism>
<name>T0KLQ2_9BACT</name>
<dbReference type="STRING" id="1172190.M947_11440"/>
<dbReference type="OrthoDB" id="1123500at2"/>
<feature type="domain" description="SHOCT" evidence="2">
    <location>
        <begin position="40"/>
        <end position="64"/>
    </location>
</feature>
<comment type="caution">
    <text evidence="3">The sequence shown here is derived from an EMBL/GenBank/DDBJ whole genome shotgun (WGS) entry which is preliminary data.</text>
</comment>
<evidence type="ECO:0000313" key="4">
    <source>
        <dbReference type="Proteomes" id="UP000015520"/>
    </source>
</evidence>
<gene>
    <name evidence="3" type="ORF">M947_11440</name>
</gene>
<proteinExistence type="predicted"/>
<dbReference type="RefSeq" id="WP_021288520.1">
    <property type="nucleotide sequence ID" value="NZ_AUPZ01000022.1"/>
</dbReference>
<dbReference type="Pfam" id="PF09851">
    <property type="entry name" value="SHOCT"/>
    <property type="match status" value="1"/>
</dbReference>
<feature type="transmembrane region" description="Helical" evidence="1">
    <location>
        <begin position="12"/>
        <end position="30"/>
    </location>
</feature>
<dbReference type="EMBL" id="AUPZ01000022">
    <property type="protein sequence ID" value="EQB34303.1"/>
    <property type="molecule type" value="Genomic_DNA"/>
</dbReference>
<dbReference type="Proteomes" id="UP000015520">
    <property type="component" value="Unassembled WGS sequence"/>
</dbReference>
<dbReference type="AlphaFoldDB" id="T0KLQ2"/>
<dbReference type="InterPro" id="IPR018649">
    <property type="entry name" value="SHOCT"/>
</dbReference>
<reference evidence="3 4" key="1">
    <citation type="submission" date="2013-07" db="EMBL/GenBank/DDBJ databases">
        <title>Sulfurimonas hongkongensis AST-10 Genome Sequencing.</title>
        <authorList>
            <person name="Cai L."/>
            <person name="Zhang T."/>
        </authorList>
    </citation>
    <scope>NUCLEOTIDE SEQUENCE [LARGE SCALE GENOMIC DNA]</scope>
    <source>
        <strain evidence="3 4">AST-10</strain>
    </source>
</reference>
<keyword evidence="1" id="KW-1133">Transmembrane helix</keyword>